<dbReference type="InterPro" id="IPR043136">
    <property type="entry name" value="B30.2/SPRY_sf"/>
</dbReference>
<dbReference type="AlphaFoldDB" id="A0ABD1J1N9"/>
<gene>
    <name evidence="3" type="ORF">ACEWY4_022637</name>
</gene>
<dbReference type="PROSITE" id="PS50188">
    <property type="entry name" value="B302_SPRY"/>
    <property type="match status" value="1"/>
</dbReference>
<comment type="caution">
    <text evidence="3">The sequence shown here is derived from an EMBL/GenBank/DDBJ whole genome shotgun (WGS) entry which is preliminary data.</text>
</comment>
<keyword evidence="4" id="KW-1185">Reference proteome</keyword>
<dbReference type="InterPro" id="IPR050143">
    <property type="entry name" value="TRIM/RBCC"/>
</dbReference>
<evidence type="ECO:0000256" key="1">
    <source>
        <dbReference type="SAM" id="MobiDB-lite"/>
    </source>
</evidence>
<sequence>MASSKHISQSCGNFNIHENKRQRPQQTCSSQPFLRPAMTLHKVIETCRHLGLHSSSKKQHSTQTTDVSPLGLFQPACQTLSVQLPKLSVLPAVTNQEEGRKGKEGKGLTAKCEIIQPPQAAGTPGWHSMTKSAVKITLDPNTANPFLKLSKDRRRVRSYTIEESKAAMEHAWCQRARHKYDGWLCIQGAQGFSSGRQYWEVDVRGICDWRIGVLRESAPKRGFSKLNTSTGYWTLRLQLGSLIALTEPVTKLNTAIPSRVGVYLDIEGGQVAFCDAKRRRHIYTFKADFSNAEKLYPVFGTVDTKKELVII</sequence>
<organism evidence="3 4">
    <name type="scientific">Coilia grayii</name>
    <name type="common">Gray's grenadier anchovy</name>
    <dbReference type="NCBI Taxonomy" id="363190"/>
    <lineage>
        <taxon>Eukaryota</taxon>
        <taxon>Metazoa</taxon>
        <taxon>Chordata</taxon>
        <taxon>Craniata</taxon>
        <taxon>Vertebrata</taxon>
        <taxon>Euteleostomi</taxon>
        <taxon>Actinopterygii</taxon>
        <taxon>Neopterygii</taxon>
        <taxon>Teleostei</taxon>
        <taxon>Clupei</taxon>
        <taxon>Clupeiformes</taxon>
        <taxon>Clupeoidei</taxon>
        <taxon>Engraulidae</taxon>
        <taxon>Coilinae</taxon>
        <taxon>Coilia</taxon>
    </lineage>
</organism>
<name>A0ABD1J1N9_9TELE</name>
<proteinExistence type="predicted"/>
<feature type="region of interest" description="Disordered" evidence="1">
    <location>
        <begin position="1"/>
        <end position="30"/>
    </location>
</feature>
<evidence type="ECO:0000259" key="2">
    <source>
        <dbReference type="PROSITE" id="PS50188"/>
    </source>
</evidence>
<protein>
    <recommendedName>
        <fullName evidence="2">B30.2/SPRY domain-containing protein</fullName>
    </recommendedName>
</protein>
<dbReference type="InterPro" id="IPR013320">
    <property type="entry name" value="ConA-like_dom_sf"/>
</dbReference>
<dbReference type="Pfam" id="PF13765">
    <property type="entry name" value="PRY"/>
    <property type="match status" value="1"/>
</dbReference>
<dbReference type="InterPro" id="IPR001870">
    <property type="entry name" value="B30.2/SPRY"/>
</dbReference>
<evidence type="ECO:0000313" key="3">
    <source>
        <dbReference type="EMBL" id="KAL2080784.1"/>
    </source>
</evidence>
<accession>A0ABD1J1N9</accession>
<evidence type="ECO:0000313" key="4">
    <source>
        <dbReference type="Proteomes" id="UP001591681"/>
    </source>
</evidence>
<dbReference type="EMBL" id="JBHFQA010000020">
    <property type="protein sequence ID" value="KAL2080784.1"/>
    <property type="molecule type" value="Genomic_DNA"/>
</dbReference>
<dbReference type="SUPFAM" id="SSF49899">
    <property type="entry name" value="Concanavalin A-like lectins/glucanases"/>
    <property type="match status" value="1"/>
</dbReference>
<dbReference type="PANTHER" id="PTHR24103">
    <property type="entry name" value="E3 UBIQUITIN-PROTEIN LIGASE TRIM"/>
    <property type="match status" value="1"/>
</dbReference>
<dbReference type="InterPro" id="IPR003879">
    <property type="entry name" value="Butyrophylin_SPRY"/>
</dbReference>
<dbReference type="Pfam" id="PF00622">
    <property type="entry name" value="SPRY"/>
    <property type="match status" value="1"/>
</dbReference>
<dbReference type="Gene3D" id="2.60.120.920">
    <property type="match status" value="1"/>
</dbReference>
<dbReference type="InterPro" id="IPR003877">
    <property type="entry name" value="SPRY_dom"/>
</dbReference>
<dbReference type="PRINTS" id="PR01407">
    <property type="entry name" value="BUTYPHLNCDUF"/>
</dbReference>
<dbReference type="SMART" id="SM00449">
    <property type="entry name" value="SPRY"/>
    <property type="match status" value="1"/>
</dbReference>
<feature type="compositionally biased region" description="Polar residues" evidence="1">
    <location>
        <begin position="1"/>
        <end position="13"/>
    </location>
</feature>
<dbReference type="InterPro" id="IPR006574">
    <property type="entry name" value="PRY"/>
</dbReference>
<dbReference type="Proteomes" id="UP001591681">
    <property type="component" value="Unassembled WGS sequence"/>
</dbReference>
<dbReference type="SMART" id="SM00589">
    <property type="entry name" value="PRY"/>
    <property type="match status" value="1"/>
</dbReference>
<reference evidence="3 4" key="1">
    <citation type="submission" date="2024-09" db="EMBL/GenBank/DDBJ databases">
        <title>A chromosome-level genome assembly of Gray's grenadier anchovy, Coilia grayii.</title>
        <authorList>
            <person name="Fu Z."/>
        </authorList>
    </citation>
    <scope>NUCLEOTIDE SEQUENCE [LARGE SCALE GENOMIC DNA]</scope>
    <source>
        <strain evidence="3">G4</strain>
        <tissue evidence="3">Muscle</tissue>
    </source>
</reference>
<feature type="domain" description="B30.2/SPRY" evidence="2">
    <location>
        <begin position="116"/>
        <end position="311"/>
    </location>
</feature>